<reference evidence="2 5" key="2">
    <citation type="submission" date="2020-08" db="EMBL/GenBank/DDBJ databases">
        <title>Genomic Encyclopedia of Type Strains, Phase III (KMG-III): the genomes of soil and plant-associated and newly described type strains.</title>
        <authorList>
            <person name="Whitman W."/>
        </authorList>
    </citation>
    <scope>NUCLEOTIDE SEQUENCE [LARGE SCALE GENOMIC DNA]</scope>
    <source>
        <strain evidence="2 5">CECT 3146</strain>
    </source>
</reference>
<dbReference type="RefSeq" id="WP_150509263.1">
    <property type="nucleotide sequence ID" value="NZ_BMSQ01000003.1"/>
</dbReference>
<dbReference type="InterPro" id="IPR015943">
    <property type="entry name" value="WD40/YVTN_repeat-like_dom_sf"/>
</dbReference>
<dbReference type="InterPro" id="IPR051200">
    <property type="entry name" value="Host-pathogen_enzymatic-act"/>
</dbReference>
<dbReference type="GO" id="GO:0003677">
    <property type="term" value="F:DNA binding"/>
    <property type="evidence" value="ECO:0007669"/>
    <property type="project" value="UniProtKB-KW"/>
</dbReference>
<dbReference type="Proteomes" id="UP000326505">
    <property type="component" value="Chromosome"/>
</dbReference>
<keyword evidence="5" id="KW-1185">Reference proteome</keyword>
<sequence>MDSLGSRARWLAPLLAVGALLLTGTGAAVADPDLSPDPVPGVENLTPLPGARYARAPLVSADGTTAYVGAIEATGTKLYVVDTQTGEVTAEVPTRAGRWAGPMAFGARGRLIYLVTEDTLNVIDTATDTLRASIPVPDQPRPPGTRPGSLSRMAISPDGTTVYLDQSGPHDNGPSAGPSRLLVFSTARRAFTAAVPLPGESPRDIVVRPNGRDVYVVGDVGLVHLTTSAGVPKVVRTIAATGFVDELALTPDGRRLYALSKPDGRAALVGLMRDDVLETIDFRSDSAPVLSPAVSQDGTRLYVLVDDHRTAPKVLSYDTATNTQVTDETVTDFAVERASGLTVGPDGETLYLTGTHYADDPGVYLQIVGF</sequence>
<dbReference type="InterPro" id="IPR019405">
    <property type="entry name" value="Lactonase_7-beta_prop"/>
</dbReference>
<organism evidence="3 4">
    <name type="scientific">Streptomyces spectabilis</name>
    <dbReference type="NCBI Taxonomy" id="68270"/>
    <lineage>
        <taxon>Bacteria</taxon>
        <taxon>Bacillati</taxon>
        <taxon>Actinomycetota</taxon>
        <taxon>Actinomycetes</taxon>
        <taxon>Kitasatosporales</taxon>
        <taxon>Streptomycetaceae</taxon>
        <taxon>Streptomyces</taxon>
    </lineage>
</organism>
<keyword evidence="1" id="KW-0732">Signal</keyword>
<feature type="chain" id="PRO_5044623036" evidence="1">
    <location>
        <begin position="31"/>
        <end position="370"/>
    </location>
</feature>
<dbReference type="EMBL" id="JACHJD010000001">
    <property type="protein sequence ID" value="MBB5101286.1"/>
    <property type="molecule type" value="Genomic_DNA"/>
</dbReference>
<dbReference type="PANTHER" id="PTHR47197">
    <property type="entry name" value="PROTEIN NIRF"/>
    <property type="match status" value="1"/>
</dbReference>
<dbReference type="OrthoDB" id="4649568at2"/>
<dbReference type="KEGG" id="sspb:CP982_04480"/>
<proteinExistence type="predicted"/>
<accession>A0A5P2X0V3</accession>
<evidence type="ECO:0000256" key="1">
    <source>
        <dbReference type="SAM" id="SignalP"/>
    </source>
</evidence>
<dbReference type="Proteomes" id="UP000549009">
    <property type="component" value="Unassembled WGS sequence"/>
</dbReference>
<gene>
    <name evidence="3" type="ORF">CP982_04480</name>
    <name evidence="2" type="ORF">FHS40_000339</name>
</gene>
<evidence type="ECO:0000313" key="4">
    <source>
        <dbReference type="Proteomes" id="UP000326505"/>
    </source>
</evidence>
<evidence type="ECO:0000313" key="2">
    <source>
        <dbReference type="EMBL" id="MBB5101286.1"/>
    </source>
</evidence>
<dbReference type="EMBL" id="CP023690">
    <property type="protein sequence ID" value="QEV58061.1"/>
    <property type="molecule type" value="Genomic_DNA"/>
</dbReference>
<evidence type="ECO:0000313" key="5">
    <source>
        <dbReference type="Proteomes" id="UP000549009"/>
    </source>
</evidence>
<name>A0A5P2X0V3_STRST</name>
<keyword evidence="2" id="KW-0238">DNA-binding</keyword>
<evidence type="ECO:0000313" key="3">
    <source>
        <dbReference type="EMBL" id="QEV58061.1"/>
    </source>
</evidence>
<dbReference type="SUPFAM" id="SSF82171">
    <property type="entry name" value="DPP6 N-terminal domain-like"/>
    <property type="match status" value="1"/>
</dbReference>
<dbReference type="Pfam" id="PF10282">
    <property type="entry name" value="Lactonase"/>
    <property type="match status" value="1"/>
</dbReference>
<protein>
    <submittedName>
        <fullName evidence="2">DNA-binding beta-propeller fold protein YncE</fullName>
    </submittedName>
    <submittedName>
        <fullName evidence="3">YncE family protein</fullName>
    </submittedName>
</protein>
<feature type="signal peptide" evidence="1">
    <location>
        <begin position="1"/>
        <end position="30"/>
    </location>
</feature>
<reference evidence="3 4" key="1">
    <citation type="submission" date="2017-09" db="EMBL/GenBank/DDBJ databases">
        <authorList>
            <person name="Lee N."/>
            <person name="Cho B.-K."/>
        </authorList>
    </citation>
    <scope>NUCLEOTIDE SEQUENCE [LARGE SCALE GENOMIC DNA]</scope>
    <source>
        <strain evidence="3 4">ATCC 27465</strain>
    </source>
</reference>
<dbReference type="PANTHER" id="PTHR47197:SF3">
    <property type="entry name" value="DIHYDRO-HEME D1 DEHYDROGENASE"/>
    <property type="match status" value="1"/>
</dbReference>
<dbReference type="Gene3D" id="2.130.10.10">
    <property type="entry name" value="YVTN repeat-like/Quinoprotein amine dehydrogenase"/>
    <property type="match status" value="2"/>
</dbReference>
<dbReference type="AlphaFoldDB" id="A0A5P2X0V3"/>